<organism evidence="6 7">
    <name type="scientific">Acidiluteibacter ferrifornacis</name>
    <dbReference type="NCBI Taxonomy" id="2692424"/>
    <lineage>
        <taxon>Bacteria</taxon>
        <taxon>Pseudomonadati</taxon>
        <taxon>Bacteroidota</taxon>
        <taxon>Flavobacteriia</taxon>
        <taxon>Flavobacteriales</taxon>
        <taxon>Cryomorphaceae</taxon>
        <taxon>Acidiluteibacter</taxon>
    </lineage>
</organism>
<gene>
    <name evidence="6" type="ORF">GQN54_08815</name>
</gene>
<accession>A0A6N9NHQ9</accession>
<feature type="signal peptide" evidence="4">
    <location>
        <begin position="1"/>
        <end position="26"/>
    </location>
</feature>
<protein>
    <recommendedName>
        <fullName evidence="5">Solute-binding protein family 5 domain-containing protein</fullName>
    </recommendedName>
</protein>
<dbReference type="PANTHER" id="PTHR30290">
    <property type="entry name" value="PERIPLASMIC BINDING COMPONENT OF ABC TRANSPORTER"/>
    <property type="match status" value="1"/>
</dbReference>
<evidence type="ECO:0000259" key="5">
    <source>
        <dbReference type="Pfam" id="PF00496"/>
    </source>
</evidence>
<dbReference type="PIRSF" id="PIRSF002741">
    <property type="entry name" value="MppA"/>
    <property type="match status" value="1"/>
</dbReference>
<dbReference type="InterPro" id="IPR039424">
    <property type="entry name" value="SBP_5"/>
</dbReference>
<evidence type="ECO:0000313" key="6">
    <source>
        <dbReference type="EMBL" id="NBG66216.1"/>
    </source>
</evidence>
<evidence type="ECO:0000256" key="4">
    <source>
        <dbReference type="SAM" id="SignalP"/>
    </source>
</evidence>
<dbReference type="InterPro" id="IPR030678">
    <property type="entry name" value="Peptide/Ni-bd"/>
</dbReference>
<dbReference type="GO" id="GO:0043190">
    <property type="term" value="C:ATP-binding cassette (ABC) transporter complex"/>
    <property type="evidence" value="ECO:0007669"/>
    <property type="project" value="InterPro"/>
</dbReference>
<dbReference type="GO" id="GO:0030288">
    <property type="term" value="C:outer membrane-bounded periplasmic space"/>
    <property type="evidence" value="ECO:0007669"/>
    <property type="project" value="UniProtKB-ARBA"/>
</dbReference>
<dbReference type="GO" id="GO:1904680">
    <property type="term" value="F:peptide transmembrane transporter activity"/>
    <property type="evidence" value="ECO:0007669"/>
    <property type="project" value="TreeGrafter"/>
</dbReference>
<keyword evidence="3 4" id="KW-0732">Signal</keyword>
<sequence length="581" mass="66277">MFHLIRIPFFAVVVCLLLFACNTPPANQPKEVTLHIRETAGASSIHPVLYSDELSGNLSTYIFQTLTVIDFNTLELSPLLADSLPRVYKGENGQMTYFYTIRKEAKWDNGQPITAKDAEFAVKLNIIPNPEGYLLNSFNKTIVDFEYHPTDSTAFYIHTSGEYNSGEFLCGDISFVPQYLYDSTNYLNQFTVQQIAAHHDSLAKDSGMIAFLNQVNDFEYKINPKYISGSGPYKLTKFNSESRIELTKKKDWWGNQVKNAGVEFEANVDKIVIHIIPDETTALAALKNGDIDLIRGVTPKEFSEIQKNETFKDQFNFVTSEILAYYAIGMNLNHPILKIKNNRKALAHLLDVDKIIDIVAYGYGERIIGPLPLKYEKQYNKNITPYPFDPEKAKHYLSIEGWKDLDGDGVLNNTLNGVKSKFELDYLFNSGNESRKMIGLILKEEAAKVGVQINLKEVEWSIFLENTRNSNFDLCFTGKMFAPLPRNHESIFHSRAIDNGSNYIGFRSEEADQLIDSLNKTTDPSVRLALNYRFQEILHEELPYLFLYAPLERMIISKRFTNYSLSSMRPGFWAPGFKLSE</sequence>
<dbReference type="Gene3D" id="3.90.76.10">
    <property type="entry name" value="Dipeptide-binding Protein, Domain 1"/>
    <property type="match status" value="1"/>
</dbReference>
<dbReference type="Proteomes" id="UP000470771">
    <property type="component" value="Unassembled WGS sequence"/>
</dbReference>
<proteinExistence type="inferred from homology"/>
<feature type="chain" id="PRO_5026661404" description="Solute-binding protein family 5 domain-containing protein" evidence="4">
    <location>
        <begin position="27"/>
        <end position="581"/>
    </location>
</feature>
<dbReference type="Gene3D" id="3.10.105.10">
    <property type="entry name" value="Dipeptide-binding Protein, Domain 3"/>
    <property type="match status" value="1"/>
</dbReference>
<name>A0A6N9NHQ9_9FLAO</name>
<dbReference type="Pfam" id="PF00496">
    <property type="entry name" value="SBP_bac_5"/>
    <property type="match status" value="1"/>
</dbReference>
<evidence type="ECO:0000256" key="1">
    <source>
        <dbReference type="ARBA" id="ARBA00005695"/>
    </source>
</evidence>
<keyword evidence="7" id="KW-1185">Reference proteome</keyword>
<evidence type="ECO:0000256" key="2">
    <source>
        <dbReference type="ARBA" id="ARBA00022448"/>
    </source>
</evidence>
<evidence type="ECO:0000256" key="3">
    <source>
        <dbReference type="ARBA" id="ARBA00022729"/>
    </source>
</evidence>
<dbReference type="EMBL" id="WWNE01000007">
    <property type="protein sequence ID" value="NBG66216.1"/>
    <property type="molecule type" value="Genomic_DNA"/>
</dbReference>
<dbReference type="GO" id="GO:0015833">
    <property type="term" value="P:peptide transport"/>
    <property type="evidence" value="ECO:0007669"/>
    <property type="project" value="TreeGrafter"/>
</dbReference>
<comment type="caution">
    <text evidence="6">The sequence shown here is derived from an EMBL/GenBank/DDBJ whole genome shotgun (WGS) entry which is preliminary data.</text>
</comment>
<keyword evidence="2" id="KW-0813">Transport</keyword>
<feature type="domain" description="Solute-binding protein family 5" evidence="5">
    <location>
        <begin position="76"/>
        <end position="480"/>
    </location>
</feature>
<dbReference type="Gene3D" id="3.40.190.10">
    <property type="entry name" value="Periplasmic binding protein-like II"/>
    <property type="match status" value="1"/>
</dbReference>
<dbReference type="PROSITE" id="PS51257">
    <property type="entry name" value="PROKAR_LIPOPROTEIN"/>
    <property type="match status" value="1"/>
</dbReference>
<dbReference type="RefSeq" id="WP_160633176.1">
    <property type="nucleotide sequence ID" value="NZ_WWNE01000007.1"/>
</dbReference>
<evidence type="ECO:0000313" key="7">
    <source>
        <dbReference type="Proteomes" id="UP000470771"/>
    </source>
</evidence>
<dbReference type="SUPFAM" id="SSF53850">
    <property type="entry name" value="Periplasmic binding protein-like II"/>
    <property type="match status" value="1"/>
</dbReference>
<dbReference type="PANTHER" id="PTHR30290:SF9">
    <property type="entry name" value="OLIGOPEPTIDE-BINDING PROTEIN APPA"/>
    <property type="match status" value="1"/>
</dbReference>
<dbReference type="InterPro" id="IPR000914">
    <property type="entry name" value="SBP_5_dom"/>
</dbReference>
<reference evidence="6 7" key="1">
    <citation type="submission" date="2019-12" db="EMBL/GenBank/DDBJ databases">
        <authorList>
            <person name="Zhao J."/>
        </authorList>
    </citation>
    <scope>NUCLEOTIDE SEQUENCE [LARGE SCALE GENOMIC DNA]</scope>
    <source>
        <strain evidence="6 7">S-15</strain>
    </source>
</reference>
<comment type="similarity">
    <text evidence="1">Belongs to the bacterial solute-binding protein 5 family.</text>
</comment>
<dbReference type="AlphaFoldDB" id="A0A6N9NHQ9"/>